<dbReference type="CDD" id="cd08771">
    <property type="entry name" value="DLP_1"/>
    <property type="match status" value="1"/>
</dbReference>
<dbReference type="PANTHER" id="PTHR11566">
    <property type="entry name" value="DYNAMIN"/>
    <property type="match status" value="1"/>
</dbReference>
<dbReference type="Pfam" id="PF00350">
    <property type="entry name" value="Dynamin_N"/>
    <property type="match status" value="1"/>
</dbReference>
<dbReference type="GO" id="GO:0003924">
    <property type="term" value="F:GTPase activity"/>
    <property type="evidence" value="ECO:0007669"/>
    <property type="project" value="InterPro"/>
</dbReference>
<dbReference type="GO" id="GO:0008017">
    <property type="term" value="F:microtubule binding"/>
    <property type="evidence" value="ECO:0007669"/>
    <property type="project" value="TreeGrafter"/>
</dbReference>
<proteinExistence type="predicted"/>
<accession>A0A1R2CUF1</accession>
<dbReference type="InterPro" id="IPR001401">
    <property type="entry name" value="Dynamin_GTPase"/>
</dbReference>
<organism evidence="4 5">
    <name type="scientific">Stentor coeruleus</name>
    <dbReference type="NCBI Taxonomy" id="5963"/>
    <lineage>
        <taxon>Eukaryota</taxon>
        <taxon>Sar</taxon>
        <taxon>Alveolata</taxon>
        <taxon>Ciliophora</taxon>
        <taxon>Postciliodesmatophora</taxon>
        <taxon>Heterotrichea</taxon>
        <taxon>Heterotrichida</taxon>
        <taxon>Stentoridae</taxon>
        <taxon>Stentor</taxon>
    </lineage>
</organism>
<dbReference type="GO" id="GO:0005874">
    <property type="term" value="C:microtubule"/>
    <property type="evidence" value="ECO:0007669"/>
    <property type="project" value="TreeGrafter"/>
</dbReference>
<evidence type="ECO:0000256" key="2">
    <source>
        <dbReference type="ARBA" id="ARBA00023134"/>
    </source>
</evidence>
<keyword evidence="5" id="KW-1185">Reference proteome</keyword>
<evidence type="ECO:0000313" key="5">
    <source>
        <dbReference type="Proteomes" id="UP000187209"/>
    </source>
</evidence>
<dbReference type="GO" id="GO:0005525">
    <property type="term" value="F:GTP binding"/>
    <property type="evidence" value="ECO:0007669"/>
    <property type="project" value="InterPro"/>
</dbReference>
<evidence type="ECO:0000313" key="4">
    <source>
        <dbReference type="EMBL" id="OMJ92647.1"/>
    </source>
</evidence>
<dbReference type="OrthoDB" id="5061070at2759"/>
<dbReference type="Proteomes" id="UP000187209">
    <property type="component" value="Unassembled WGS sequence"/>
</dbReference>
<dbReference type="GO" id="GO:0016020">
    <property type="term" value="C:membrane"/>
    <property type="evidence" value="ECO:0007669"/>
    <property type="project" value="TreeGrafter"/>
</dbReference>
<dbReference type="Pfam" id="PF01031">
    <property type="entry name" value="Dynamin_M"/>
    <property type="match status" value="1"/>
</dbReference>
<name>A0A1R2CUF1_9CILI</name>
<evidence type="ECO:0000256" key="1">
    <source>
        <dbReference type="ARBA" id="ARBA00022741"/>
    </source>
</evidence>
<dbReference type="EMBL" id="MPUH01000057">
    <property type="protein sequence ID" value="OMJ92647.1"/>
    <property type="molecule type" value="Genomic_DNA"/>
</dbReference>
<dbReference type="InterPro" id="IPR000375">
    <property type="entry name" value="Dynamin_stalk"/>
</dbReference>
<evidence type="ECO:0000259" key="3">
    <source>
        <dbReference type="PROSITE" id="PS51718"/>
    </source>
</evidence>
<dbReference type="GO" id="GO:0005737">
    <property type="term" value="C:cytoplasm"/>
    <property type="evidence" value="ECO:0007669"/>
    <property type="project" value="TreeGrafter"/>
</dbReference>
<keyword evidence="2" id="KW-0342">GTP-binding</keyword>
<dbReference type="InterPro" id="IPR022812">
    <property type="entry name" value="Dynamin"/>
</dbReference>
<dbReference type="InterPro" id="IPR027417">
    <property type="entry name" value="P-loop_NTPase"/>
</dbReference>
<dbReference type="Gene3D" id="1.20.120.1240">
    <property type="entry name" value="Dynamin, middle domain"/>
    <property type="match status" value="1"/>
</dbReference>
<dbReference type="InterPro" id="IPR030381">
    <property type="entry name" value="G_DYNAMIN_dom"/>
</dbReference>
<comment type="caution">
    <text evidence="4">The sequence shown here is derived from an EMBL/GenBank/DDBJ whole genome shotgun (WGS) entry which is preliminary data.</text>
</comment>
<dbReference type="SMART" id="SM00053">
    <property type="entry name" value="DYNc"/>
    <property type="match status" value="1"/>
</dbReference>
<dbReference type="PRINTS" id="PR00195">
    <property type="entry name" value="DYNAMIN"/>
</dbReference>
<dbReference type="Gene3D" id="3.40.50.300">
    <property type="entry name" value="P-loop containing nucleotide triphosphate hydrolases"/>
    <property type="match status" value="1"/>
</dbReference>
<keyword evidence="1" id="KW-0547">Nucleotide-binding</keyword>
<protein>
    <recommendedName>
        <fullName evidence="3">Dynamin-type G domain-containing protein</fullName>
    </recommendedName>
</protein>
<gene>
    <name evidence="4" type="ORF">SteCoe_4520</name>
</gene>
<dbReference type="AlphaFoldDB" id="A0A1R2CUF1"/>
<dbReference type="SUPFAM" id="SSF52540">
    <property type="entry name" value="P-loop containing nucleoside triphosphate hydrolases"/>
    <property type="match status" value="1"/>
</dbReference>
<feature type="domain" description="Dynamin-type G" evidence="3">
    <location>
        <begin position="23"/>
        <end position="286"/>
    </location>
</feature>
<dbReference type="InterPro" id="IPR045063">
    <property type="entry name" value="Dynamin_N"/>
</dbReference>
<reference evidence="4 5" key="1">
    <citation type="submission" date="2016-11" db="EMBL/GenBank/DDBJ databases">
        <title>The macronuclear genome of Stentor coeruleus: a giant cell with tiny introns.</title>
        <authorList>
            <person name="Slabodnick M."/>
            <person name="Ruby J.G."/>
            <person name="Reiff S.B."/>
            <person name="Swart E.C."/>
            <person name="Gosai S."/>
            <person name="Prabakaran S."/>
            <person name="Witkowska E."/>
            <person name="Larue G.E."/>
            <person name="Fisher S."/>
            <person name="Freeman R.M."/>
            <person name="Gunawardena J."/>
            <person name="Chu W."/>
            <person name="Stover N.A."/>
            <person name="Gregory B.D."/>
            <person name="Nowacki M."/>
            <person name="Derisi J."/>
            <person name="Roy S.W."/>
            <person name="Marshall W.F."/>
            <person name="Sood P."/>
        </authorList>
    </citation>
    <scope>NUCLEOTIDE SEQUENCE [LARGE SCALE GENOMIC DNA]</scope>
    <source>
        <strain evidence="4">WM001</strain>
    </source>
</reference>
<sequence>MDELVEKLNQLQSILNSFNLKGLIQLPEIVVVGDQSSGKSSVLQSIIKKDILPKGSGIVTKCPIRIFMHNSPSKEYATFPHLGNQEFSLDDVCDILKEKGNELSLSCGGISETEIEVNLYSPEMTTMTLIDLPGIVRVADHGQRKDIVTAIKDLIISRIRDERVLILAVTPGSLDIVTSGALEFSKLVDPDGERTIGVLTKMDEATNNETIIKNLDYKLKLGIVCVKCRNQEDLNNGKNVNTQIREEETFFKNKPYFIDRKNCFGINTLIKKLKDKFKLHVEKSLPNIQMEIKTSLEQVEKNLMEIGEPLSENIDYSIWAHSFIDDMFRWMQDLMNGSFLYLDCDELIGGSLFRKDIKDFHSDMQRINSLKTFPREQIDKIVQNSCGLHGLSSIADSIIRRLIKDNLNLIRLEIMKFLKTISSTFDKFLEKAYNMYISQYRKLRLLFITKFTEVKNIKFKETEERLNFLVNLEIDYFDPDMINYENQNYLKEHIEIITLSLFLVAKNNLNSNVPKYIKHYFIFSMIEEAKILIHQHIKNLGEESKSLFQEPTDKAEMRKLFLNKKNAYLNIQNQIDGIAVDIREN</sequence>
<dbReference type="PROSITE" id="PS51718">
    <property type="entry name" value="G_DYNAMIN_2"/>
    <property type="match status" value="1"/>
</dbReference>